<gene>
    <name evidence="2" type="ORF">DM01DRAFT_1030406</name>
</gene>
<keyword evidence="3" id="KW-1185">Reference proteome</keyword>
<evidence type="ECO:0000313" key="3">
    <source>
        <dbReference type="Proteomes" id="UP000242146"/>
    </source>
</evidence>
<dbReference type="AlphaFoldDB" id="A0A1X2GJ80"/>
<organism evidence="2 3">
    <name type="scientific">Hesseltinella vesiculosa</name>
    <dbReference type="NCBI Taxonomy" id="101127"/>
    <lineage>
        <taxon>Eukaryota</taxon>
        <taxon>Fungi</taxon>
        <taxon>Fungi incertae sedis</taxon>
        <taxon>Mucoromycota</taxon>
        <taxon>Mucoromycotina</taxon>
        <taxon>Mucoromycetes</taxon>
        <taxon>Mucorales</taxon>
        <taxon>Cunninghamellaceae</taxon>
        <taxon>Hesseltinella</taxon>
    </lineage>
</organism>
<name>A0A1X2GJ80_9FUNG</name>
<keyword evidence="1" id="KW-1133">Transmembrane helix</keyword>
<proteinExistence type="predicted"/>
<protein>
    <submittedName>
        <fullName evidence="2">Uncharacterized protein</fullName>
    </submittedName>
</protein>
<keyword evidence="1" id="KW-0812">Transmembrane</keyword>
<accession>A0A1X2GJ80</accession>
<evidence type="ECO:0000256" key="1">
    <source>
        <dbReference type="SAM" id="Phobius"/>
    </source>
</evidence>
<reference evidence="2 3" key="1">
    <citation type="submission" date="2016-07" db="EMBL/GenBank/DDBJ databases">
        <title>Pervasive Adenine N6-methylation of Active Genes in Fungi.</title>
        <authorList>
            <consortium name="DOE Joint Genome Institute"/>
            <person name="Mondo S.J."/>
            <person name="Dannebaum R.O."/>
            <person name="Kuo R.C."/>
            <person name="Labutti K."/>
            <person name="Haridas S."/>
            <person name="Kuo A."/>
            <person name="Salamov A."/>
            <person name="Ahrendt S.R."/>
            <person name="Lipzen A."/>
            <person name="Sullivan W."/>
            <person name="Andreopoulos W.B."/>
            <person name="Clum A."/>
            <person name="Lindquist E."/>
            <person name="Daum C."/>
            <person name="Ramamoorthy G.K."/>
            <person name="Gryganskyi A."/>
            <person name="Culley D."/>
            <person name="Magnuson J.K."/>
            <person name="James T.Y."/>
            <person name="O'Malley M.A."/>
            <person name="Stajich J.E."/>
            <person name="Spatafora J.W."/>
            <person name="Visel A."/>
            <person name="Grigoriev I.V."/>
        </authorList>
    </citation>
    <scope>NUCLEOTIDE SEQUENCE [LARGE SCALE GENOMIC DNA]</scope>
    <source>
        <strain evidence="2 3">NRRL 3301</strain>
    </source>
</reference>
<sequence length="102" mass="11555">MASDSDFDDDFMMDTDDIMDDSQSGFSSSLSVSGKKWQKLHDDRWLERPWAKLEKNNMPITAALFDGAFILKLFIFFAGVKVYRLGNGVNVKKGRRKGGRKG</sequence>
<dbReference type="EMBL" id="MCGT01000012">
    <property type="protein sequence ID" value="ORX55055.1"/>
    <property type="molecule type" value="Genomic_DNA"/>
</dbReference>
<feature type="transmembrane region" description="Helical" evidence="1">
    <location>
        <begin position="60"/>
        <end position="83"/>
    </location>
</feature>
<dbReference type="Proteomes" id="UP000242146">
    <property type="component" value="Unassembled WGS sequence"/>
</dbReference>
<keyword evidence="1" id="KW-0472">Membrane</keyword>
<evidence type="ECO:0000313" key="2">
    <source>
        <dbReference type="EMBL" id="ORX55055.1"/>
    </source>
</evidence>
<comment type="caution">
    <text evidence="2">The sequence shown here is derived from an EMBL/GenBank/DDBJ whole genome shotgun (WGS) entry which is preliminary data.</text>
</comment>